<feature type="compositionally biased region" description="Low complexity" evidence="11">
    <location>
        <begin position="137"/>
        <end position="157"/>
    </location>
</feature>
<keyword evidence="2" id="KW-0479">Metal-binding</keyword>
<dbReference type="InterPro" id="IPR013083">
    <property type="entry name" value="Znf_RING/FYVE/PHD"/>
</dbReference>
<dbReference type="SUPFAM" id="SSF57903">
    <property type="entry name" value="FYVE/PHD zinc finger"/>
    <property type="match status" value="1"/>
</dbReference>
<evidence type="ECO:0000256" key="5">
    <source>
        <dbReference type="ARBA" id="ARBA00023015"/>
    </source>
</evidence>
<name>A0A1I8H2S1_9PLAT</name>
<dbReference type="AlphaFoldDB" id="A0A1I8H2S1"/>
<keyword evidence="4" id="KW-0862">Zinc</keyword>
<dbReference type="PANTHER" id="PTHR46174:SF1">
    <property type="entry name" value="CXXC-TYPE ZINC FINGER PROTEIN 1"/>
    <property type="match status" value="1"/>
</dbReference>
<keyword evidence="3 10" id="KW-0863">Zinc-finger</keyword>
<evidence type="ECO:0000313" key="13">
    <source>
        <dbReference type="Proteomes" id="UP000095280"/>
    </source>
</evidence>
<sequence>MSSDSSSSSGQRWCICRSTDTGRFMIGCDKCEEWFHGDCIGVTPKQADAMRNYYCRRCLKRHPSLRIVWKTADPGDESASSGPVGSSTRQIPPQAQQQQQTSSSRSSAGPPAAAPGPQSRGQVKQPKQQLQRRRRVQQQQQRPSPSPAAAPTSTGAARVQISERAGARRQCEGPACRRVALRGSAYCGKACGLERAKRRLIDLLPARLAAWQARVPVAERRDSLRLSRVVQAADAAKRRLTDGELRHRALDQLLARGRRQLRGGVTEEPGPPGEDDVTVPCPSCSQETPVRSALRHLLKCQQRIESRTSFGAPYPSQMDGTPLFCDRYCPASRAYCKKLAVLCPDHYRPDASETGDACGCPLTDDELAGPLCPVARQKCTRHFAWARMRRAEIDIDRMRQLMRLEELLFEERAIRQAMMQRGGAVSLLLHSTIDHQPGFNLPVVEAPSIGLRVPPNHIL</sequence>
<dbReference type="Proteomes" id="UP000095280">
    <property type="component" value="Unplaced"/>
</dbReference>
<dbReference type="InterPro" id="IPR037869">
    <property type="entry name" value="Spp1/CFP1"/>
</dbReference>
<dbReference type="PROSITE" id="PS50016">
    <property type="entry name" value="ZF_PHD_2"/>
    <property type="match status" value="1"/>
</dbReference>
<dbReference type="Pfam" id="PF00628">
    <property type="entry name" value="PHD"/>
    <property type="match status" value="1"/>
</dbReference>
<dbReference type="PROSITE" id="PS01359">
    <property type="entry name" value="ZF_PHD_1"/>
    <property type="match status" value="1"/>
</dbReference>
<dbReference type="Pfam" id="PF12269">
    <property type="entry name" value="CpG_bind_C"/>
    <property type="match status" value="1"/>
</dbReference>
<organism evidence="13 14">
    <name type="scientific">Macrostomum lignano</name>
    <dbReference type="NCBI Taxonomy" id="282301"/>
    <lineage>
        <taxon>Eukaryota</taxon>
        <taxon>Metazoa</taxon>
        <taxon>Spiralia</taxon>
        <taxon>Lophotrochozoa</taxon>
        <taxon>Platyhelminthes</taxon>
        <taxon>Rhabditophora</taxon>
        <taxon>Macrostomorpha</taxon>
        <taxon>Macrostomida</taxon>
        <taxon>Macrostomidae</taxon>
        <taxon>Macrostomum</taxon>
    </lineage>
</organism>
<feature type="domain" description="PHD-type" evidence="12">
    <location>
        <begin position="11"/>
        <end position="61"/>
    </location>
</feature>
<evidence type="ECO:0000256" key="11">
    <source>
        <dbReference type="SAM" id="MobiDB-lite"/>
    </source>
</evidence>
<keyword evidence="5" id="KW-0805">Transcription regulation</keyword>
<proteinExistence type="predicted"/>
<dbReference type="InterPro" id="IPR011011">
    <property type="entry name" value="Znf_FYVE_PHD"/>
</dbReference>
<evidence type="ECO:0000256" key="10">
    <source>
        <dbReference type="PROSITE-ProRule" id="PRU00146"/>
    </source>
</evidence>
<evidence type="ECO:0000256" key="3">
    <source>
        <dbReference type="ARBA" id="ARBA00022771"/>
    </source>
</evidence>
<evidence type="ECO:0000256" key="7">
    <source>
        <dbReference type="ARBA" id="ARBA00023163"/>
    </source>
</evidence>
<dbReference type="GO" id="GO:0008270">
    <property type="term" value="F:zinc ion binding"/>
    <property type="evidence" value="ECO:0007669"/>
    <property type="project" value="UniProtKB-KW"/>
</dbReference>
<evidence type="ECO:0000256" key="9">
    <source>
        <dbReference type="ARBA" id="ARBA00023828"/>
    </source>
</evidence>
<dbReference type="InterPro" id="IPR019787">
    <property type="entry name" value="Znf_PHD-finger"/>
</dbReference>
<evidence type="ECO:0000256" key="4">
    <source>
        <dbReference type="ARBA" id="ARBA00022833"/>
    </source>
</evidence>
<evidence type="ECO:0000256" key="1">
    <source>
        <dbReference type="ARBA" id="ARBA00004123"/>
    </source>
</evidence>
<dbReference type="InterPro" id="IPR019786">
    <property type="entry name" value="Zinc_finger_PHD-type_CS"/>
</dbReference>
<dbReference type="GO" id="GO:0045893">
    <property type="term" value="P:positive regulation of DNA-templated transcription"/>
    <property type="evidence" value="ECO:0007669"/>
    <property type="project" value="TreeGrafter"/>
</dbReference>
<keyword evidence="13" id="KW-1185">Reference proteome</keyword>
<dbReference type="InterPro" id="IPR001965">
    <property type="entry name" value="Znf_PHD"/>
</dbReference>
<evidence type="ECO:0000256" key="8">
    <source>
        <dbReference type="ARBA" id="ARBA00023242"/>
    </source>
</evidence>
<feature type="region of interest" description="Disordered" evidence="11">
    <location>
        <begin position="72"/>
        <end position="157"/>
    </location>
</feature>
<evidence type="ECO:0000259" key="12">
    <source>
        <dbReference type="PROSITE" id="PS50016"/>
    </source>
</evidence>
<evidence type="ECO:0000313" key="14">
    <source>
        <dbReference type="WBParaSite" id="maker-uti_cns_0004209-snap-gene-0.7-mRNA-1"/>
    </source>
</evidence>
<keyword evidence="8" id="KW-0539">Nucleus</keyword>
<evidence type="ECO:0000256" key="2">
    <source>
        <dbReference type="ARBA" id="ARBA00022723"/>
    </source>
</evidence>
<dbReference type="InterPro" id="IPR022056">
    <property type="entry name" value="CpG-bd_C"/>
</dbReference>
<comment type="subcellular location">
    <subcellularLocation>
        <location evidence="1">Nucleus</location>
    </subcellularLocation>
</comment>
<dbReference type="PANTHER" id="PTHR46174">
    <property type="entry name" value="CXXC-TYPE ZINC FINGER PROTEIN 1"/>
    <property type="match status" value="1"/>
</dbReference>
<dbReference type="Gene3D" id="3.30.40.10">
    <property type="entry name" value="Zinc/RING finger domain, C3HC4 (zinc finger)"/>
    <property type="match status" value="1"/>
</dbReference>
<dbReference type="SMART" id="SM00249">
    <property type="entry name" value="PHD"/>
    <property type="match status" value="1"/>
</dbReference>
<accession>A0A1I8H2S1</accession>
<evidence type="ECO:0000256" key="6">
    <source>
        <dbReference type="ARBA" id="ARBA00023125"/>
    </source>
</evidence>
<feature type="region of interest" description="Disordered" evidence="11">
    <location>
        <begin position="260"/>
        <end position="279"/>
    </location>
</feature>
<dbReference type="GO" id="GO:0003677">
    <property type="term" value="F:DNA binding"/>
    <property type="evidence" value="ECO:0007669"/>
    <property type="project" value="UniProtKB-KW"/>
</dbReference>
<feature type="compositionally biased region" description="Low complexity" evidence="11">
    <location>
        <begin position="87"/>
        <end position="129"/>
    </location>
</feature>
<protein>
    <recommendedName>
        <fullName evidence="9">CXXC-type zinc finger protein 1</fullName>
    </recommendedName>
</protein>
<keyword evidence="6" id="KW-0238">DNA-binding</keyword>
<dbReference type="GO" id="GO:0048188">
    <property type="term" value="C:Set1C/COMPASS complex"/>
    <property type="evidence" value="ECO:0007669"/>
    <property type="project" value="InterPro"/>
</dbReference>
<reference evidence="14" key="1">
    <citation type="submission" date="2016-11" db="UniProtKB">
        <authorList>
            <consortium name="WormBaseParasite"/>
        </authorList>
    </citation>
    <scope>IDENTIFICATION</scope>
</reference>
<keyword evidence="7" id="KW-0804">Transcription</keyword>
<dbReference type="WBParaSite" id="maker-uti_cns_0004209-snap-gene-0.7-mRNA-1">
    <property type="protein sequence ID" value="maker-uti_cns_0004209-snap-gene-0.7-mRNA-1"/>
    <property type="gene ID" value="maker-uti_cns_0004209-snap-gene-0.7"/>
</dbReference>